<feature type="transmembrane region" description="Helical" evidence="4">
    <location>
        <begin position="384"/>
        <end position="405"/>
    </location>
</feature>
<feature type="transmembrane region" description="Helical" evidence="4">
    <location>
        <begin position="290"/>
        <end position="309"/>
    </location>
</feature>
<evidence type="ECO:0000313" key="6">
    <source>
        <dbReference type="Proteomes" id="UP000192738"/>
    </source>
</evidence>
<dbReference type="OrthoDB" id="9772630at2"/>
<keyword evidence="4" id="KW-1133">Transmembrane helix</keyword>
<evidence type="ECO:0000313" key="5">
    <source>
        <dbReference type="EMBL" id="SMC58260.1"/>
    </source>
</evidence>
<dbReference type="GO" id="GO:0009847">
    <property type="term" value="P:spore germination"/>
    <property type="evidence" value="ECO:0007669"/>
    <property type="project" value="InterPro"/>
</dbReference>
<reference evidence="5 6" key="1">
    <citation type="submission" date="2017-04" db="EMBL/GenBank/DDBJ databases">
        <authorList>
            <person name="Afonso C.L."/>
            <person name="Miller P.J."/>
            <person name="Scott M.A."/>
            <person name="Spackman E."/>
            <person name="Goraichik I."/>
            <person name="Dimitrov K.M."/>
            <person name="Suarez D.L."/>
            <person name="Swayne D.E."/>
        </authorList>
    </citation>
    <scope>NUCLEOTIDE SEQUENCE [LARGE SCALE GENOMIC DNA]</scope>
    <source>
        <strain evidence="5 6">DSM 5090</strain>
    </source>
</reference>
<feature type="transmembrane region" description="Helical" evidence="4">
    <location>
        <begin position="359"/>
        <end position="378"/>
    </location>
</feature>
<dbReference type="EMBL" id="FWXI01000005">
    <property type="protein sequence ID" value="SMC58260.1"/>
    <property type="molecule type" value="Genomic_DNA"/>
</dbReference>
<dbReference type="PIRSF" id="PIRSF005690">
    <property type="entry name" value="GerBA"/>
    <property type="match status" value="1"/>
</dbReference>
<dbReference type="RefSeq" id="WP_084575113.1">
    <property type="nucleotide sequence ID" value="NZ_CP155572.1"/>
</dbReference>
<keyword evidence="2 4" id="KW-0472">Membrane</keyword>
<dbReference type="AlphaFoldDB" id="A0A1W2ACB3"/>
<keyword evidence="4" id="KW-0812">Transmembrane</keyword>
<keyword evidence="6" id="KW-1185">Reference proteome</keyword>
<gene>
    <name evidence="5" type="ORF">SAMN04488500_105191</name>
</gene>
<evidence type="ECO:0000256" key="2">
    <source>
        <dbReference type="ARBA" id="ARBA00023136"/>
    </source>
</evidence>
<dbReference type="InterPro" id="IPR004995">
    <property type="entry name" value="Spore_Ger"/>
</dbReference>
<evidence type="ECO:0000256" key="1">
    <source>
        <dbReference type="ARBA" id="ARBA00005278"/>
    </source>
</evidence>
<feature type="region of interest" description="Disordered" evidence="3">
    <location>
        <begin position="481"/>
        <end position="506"/>
    </location>
</feature>
<evidence type="ECO:0000256" key="4">
    <source>
        <dbReference type="SAM" id="Phobius"/>
    </source>
</evidence>
<dbReference type="InterPro" id="IPR050768">
    <property type="entry name" value="UPF0353/GerABKA_families"/>
</dbReference>
<dbReference type="PANTHER" id="PTHR22550">
    <property type="entry name" value="SPORE GERMINATION PROTEIN"/>
    <property type="match status" value="1"/>
</dbReference>
<dbReference type="GO" id="GO:0016020">
    <property type="term" value="C:membrane"/>
    <property type="evidence" value="ECO:0007669"/>
    <property type="project" value="InterPro"/>
</dbReference>
<dbReference type="PANTHER" id="PTHR22550:SF9">
    <property type="entry name" value="STAGE V SPORULATION PROTEIN AF"/>
    <property type="match status" value="1"/>
</dbReference>
<dbReference type="Pfam" id="PF03323">
    <property type="entry name" value="GerA"/>
    <property type="match status" value="1"/>
</dbReference>
<dbReference type="Proteomes" id="UP000192738">
    <property type="component" value="Unassembled WGS sequence"/>
</dbReference>
<proteinExistence type="inferred from homology"/>
<sequence length="506" mass="56743">MGDEIKIEKEIDKNINYIKDYLGVGETFDVIFREFRVGRKRAASFSINGMTNDVVLSNVFEELTAYRQEDLTINTMQKLFYSRATHSQAKLLENMNDAITSLLSGELLFFVDGESQVMVLDARSYPARMPAESNIEKVTRGSRDSFVETIVFNTALIRRRLRDPNLRFEIVKVGTRSQCDIAVCYIKDITNPDLVKTVKDRINNINIDGIPMAEKAIEEYIVGGSKWNPLPMVRYTERPDVAAVHLLEGHVCIIVDTSPNIMILPTTFWHHVQHVEEFHQNVVIGSYLRLVRLAGVMLSLILPPLWLAMVLNRQLLPESLAFLGPREPGIIPIGIQFILAEFGIELVRMATVHVPTAQSTALGFIGAFMLGDFATRVGLFGNEIIFYTAVAAVGAFATPSMEFAMAMRLFRAILIVLVMLFKLPGFAGGLAAVFLLLLTSRSFGVPYLWPALPFNFGAMKDVLFRLPIPSKILRPAVLKPQDKDRLESAGAKEDNQSNNKDEKKEK</sequence>
<comment type="similarity">
    <text evidence="1">Belongs to the GerABKA family.</text>
</comment>
<organism evidence="5 6">
    <name type="scientific">Sporomusa malonica</name>
    <dbReference type="NCBI Taxonomy" id="112901"/>
    <lineage>
        <taxon>Bacteria</taxon>
        <taxon>Bacillati</taxon>
        <taxon>Bacillota</taxon>
        <taxon>Negativicutes</taxon>
        <taxon>Selenomonadales</taxon>
        <taxon>Sporomusaceae</taxon>
        <taxon>Sporomusa</taxon>
    </lineage>
</organism>
<name>A0A1W2ACB3_9FIRM</name>
<protein>
    <submittedName>
        <fullName evidence="5">Stage V sporulation protein AF</fullName>
    </submittedName>
</protein>
<evidence type="ECO:0000256" key="3">
    <source>
        <dbReference type="SAM" id="MobiDB-lite"/>
    </source>
</evidence>
<dbReference type="STRING" id="112901.SAMN04488500_105191"/>
<accession>A0A1W2ACB3</accession>
<feature type="transmembrane region" description="Helical" evidence="4">
    <location>
        <begin position="329"/>
        <end position="347"/>
    </location>
</feature>
<feature type="transmembrane region" description="Helical" evidence="4">
    <location>
        <begin position="412"/>
        <end position="438"/>
    </location>
</feature>